<dbReference type="KEGG" id="pti:PHATRDRAFT_bd1233"/>
<dbReference type="Pfam" id="PF04784">
    <property type="entry name" value="DUF547"/>
    <property type="match status" value="1"/>
</dbReference>
<feature type="domain" description="DUF547" evidence="2">
    <location>
        <begin position="295"/>
        <end position="435"/>
    </location>
</feature>
<dbReference type="EMBL" id="DS999271">
    <property type="protein sequence ID" value="EEC42788.1"/>
    <property type="molecule type" value="Genomic_DNA"/>
</dbReference>
<dbReference type="PANTHER" id="PTHR46361:SF3">
    <property type="entry name" value="ELECTRON CARRIER_ PROTEIN DISULFIDE OXIDOREDUCTASE"/>
    <property type="match status" value="1"/>
</dbReference>
<dbReference type="HOGENOM" id="CLU_418271_0_0_1"/>
<accession>B7S3T8</accession>
<evidence type="ECO:0000313" key="3">
    <source>
        <dbReference type="EMBL" id="EEC42788.1"/>
    </source>
</evidence>
<dbReference type="InParanoid" id="B7S3T8"/>
<dbReference type="RefSeq" id="XP_002176227.1">
    <property type="nucleotide sequence ID" value="XM_002176191.1"/>
</dbReference>
<evidence type="ECO:0000313" key="4">
    <source>
        <dbReference type="Proteomes" id="UP000000759"/>
    </source>
</evidence>
<name>B7S3T8_PHATC</name>
<protein>
    <recommendedName>
        <fullName evidence="2">DUF547 domain-containing protein</fullName>
    </recommendedName>
</protein>
<dbReference type="PaxDb" id="2850-Phatrdraft1233"/>
<sequence length="656" mass="73626">MDGAITLYTSIAAHEESDRMREALQQGGFPYQEKDVSTKPEYQTELIIRFGGEVTFPGVQFKDTWISNPSDVQDELSKQVVDHLLGGSSDNESTVAKRDLKFQPTAKSEHVSTTESWISGKTSESSTLANFVLPNGNAVTVGALLRLLLRAMTHRCELQDGKPYYYFRGYEGIELWSILFFDEHDELKATQFGNLLIDRGLVHNYTPKCEKLAHSFLVLQPLQEPRVLNTFVKWPSPSDERSDRDEDPMDVILRLSRLMDDICSATDYRENLPLFHALEEAVCQLQTTRFPDSPVEKVTFGINLFNLVVRHGMIVAGERNWTWPQALSEVPPFFSKIGYNVAGEWINLADLQASLYGQPGARAPSIYQPRRPLWKRLQLCNGIYPDTDLHYDAPIVRTDTRILLATTWGTYSSPGVSTLYPNRLEEGLQTAAEAYCQRHVIVCASGQVSLPSLLSWHRHDFGQGTPDHVMMDILPYLSVIQLRQIEDHRNTGSLRAVFDSDFDWNCGIYLSTSDANLSVRQQEMPLSSNECDAEILPEQAQVGAVKKAPQTHAFEPSDSPGNILRPRLANSGRKASSRGLRRLAGRQPSTGEFQMFPPGRNVGKVPDNSWVGSVDGDPCDNDDDGHSFFQSVVSDVTYGSDFYTLLGTRSHRRLNV</sequence>
<evidence type="ECO:0000256" key="1">
    <source>
        <dbReference type="SAM" id="MobiDB-lite"/>
    </source>
</evidence>
<feature type="region of interest" description="Disordered" evidence="1">
    <location>
        <begin position="551"/>
        <end position="579"/>
    </location>
</feature>
<reference evidence="3 4" key="1">
    <citation type="journal article" date="2008" name="Nature">
        <title>The Phaeodactylum genome reveals the evolutionary history of diatom genomes.</title>
        <authorList>
            <person name="Bowler C."/>
            <person name="Allen A.E."/>
            <person name="Badger J.H."/>
            <person name="Grimwood J."/>
            <person name="Jabbari K."/>
            <person name="Kuo A."/>
            <person name="Maheswari U."/>
            <person name="Martens C."/>
            <person name="Maumus F."/>
            <person name="Otillar R.P."/>
            <person name="Rayko E."/>
            <person name="Salamov A."/>
            <person name="Vandepoele K."/>
            <person name="Beszteri B."/>
            <person name="Gruber A."/>
            <person name="Heijde M."/>
            <person name="Katinka M."/>
            <person name="Mock T."/>
            <person name="Valentin K."/>
            <person name="Verret F."/>
            <person name="Berges J.A."/>
            <person name="Brownlee C."/>
            <person name="Cadoret J.P."/>
            <person name="Chiovitti A."/>
            <person name="Choi C.J."/>
            <person name="Coesel S."/>
            <person name="De Martino A."/>
            <person name="Detter J.C."/>
            <person name="Durkin C."/>
            <person name="Falciatore A."/>
            <person name="Fournet J."/>
            <person name="Haruta M."/>
            <person name="Huysman M.J."/>
            <person name="Jenkins B.D."/>
            <person name="Jiroutova K."/>
            <person name="Jorgensen R.E."/>
            <person name="Joubert Y."/>
            <person name="Kaplan A."/>
            <person name="Kroger N."/>
            <person name="Kroth P.G."/>
            <person name="La Roche J."/>
            <person name="Lindquist E."/>
            <person name="Lommer M."/>
            <person name="Martin-Jezequel V."/>
            <person name="Lopez P.J."/>
            <person name="Lucas S."/>
            <person name="Mangogna M."/>
            <person name="McGinnis K."/>
            <person name="Medlin L.K."/>
            <person name="Montsant A."/>
            <person name="Oudot-Le Secq M.P."/>
            <person name="Napoli C."/>
            <person name="Obornik M."/>
            <person name="Parker M.S."/>
            <person name="Petit J.L."/>
            <person name="Porcel B.M."/>
            <person name="Poulsen N."/>
            <person name="Robison M."/>
            <person name="Rychlewski L."/>
            <person name="Rynearson T.A."/>
            <person name="Schmutz J."/>
            <person name="Shapiro H."/>
            <person name="Siaut M."/>
            <person name="Stanley M."/>
            <person name="Sussman M.R."/>
            <person name="Taylor A.R."/>
            <person name="Vardi A."/>
            <person name="von Dassow P."/>
            <person name="Vyverman W."/>
            <person name="Willis A."/>
            <person name="Wyrwicz L.S."/>
            <person name="Rokhsar D.S."/>
            <person name="Weissenbach J."/>
            <person name="Armbrust E.V."/>
            <person name="Green B.R."/>
            <person name="Van de Peer Y."/>
            <person name="Grigoriev I.V."/>
        </authorList>
    </citation>
    <scope>NUCLEOTIDE SEQUENCE [LARGE SCALE GENOMIC DNA]</scope>
    <source>
        <strain evidence="3 4">CCAP 1055/1</strain>
    </source>
</reference>
<dbReference type="STRING" id="556484.B7S3T8"/>
<dbReference type="InterPro" id="IPR036249">
    <property type="entry name" value="Thioredoxin-like_sf"/>
</dbReference>
<dbReference type="PROSITE" id="PS51354">
    <property type="entry name" value="GLUTAREDOXIN_2"/>
    <property type="match status" value="1"/>
</dbReference>
<dbReference type="SUPFAM" id="SSF52833">
    <property type="entry name" value="Thioredoxin-like"/>
    <property type="match status" value="1"/>
</dbReference>
<dbReference type="AlphaFoldDB" id="B7S3T8"/>
<evidence type="ECO:0000259" key="2">
    <source>
        <dbReference type="Pfam" id="PF04784"/>
    </source>
</evidence>
<keyword evidence="4" id="KW-1185">Reference proteome</keyword>
<dbReference type="OrthoDB" id="418495at2759"/>
<dbReference type="Proteomes" id="UP000000759">
    <property type="component" value="Unassembled WGS sequence"/>
</dbReference>
<dbReference type="GeneID" id="7205088"/>
<gene>
    <name evidence="3" type="ORF">PHATRDRAFT_bd1233</name>
</gene>
<dbReference type="eggNOG" id="ENOG502QS72">
    <property type="taxonomic scope" value="Eukaryota"/>
</dbReference>
<organism evidence="3 4">
    <name type="scientific">Phaeodactylum tricornutum (strain CCAP 1055/1)</name>
    <dbReference type="NCBI Taxonomy" id="556484"/>
    <lineage>
        <taxon>Eukaryota</taxon>
        <taxon>Sar</taxon>
        <taxon>Stramenopiles</taxon>
        <taxon>Ochrophyta</taxon>
        <taxon>Bacillariophyta</taxon>
        <taxon>Bacillariophyceae</taxon>
        <taxon>Bacillariophycidae</taxon>
        <taxon>Naviculales</taxon>
        <taxon>Phaeodactylaceae</taxon>
        <taxon>Phaeodactylum</taxon>
    </lineage>
</organism>
<reference evidence="4" key="2">
    <citation type="submission" date="2008-08" db="EMBL/GenBank/DDBJ databases">
        <authorList>
            <consortium name="Diatom Consortium"/>
            <person name="Grigoriev I."/>
            <person name="Grimwood J."/>
            <person name="Kuo A."/>
            <person name="Otillar R.P."/>
            <person name="Salamov A."/>
            <person name="Detter J.C."/>
            <person name="Lindquist E."/>
            <person name="Shapiro H."/>
            <person name="Lucas S."/>
            <person name="Glavina del Rio T."/>
            <person name="Pitluck S."/>
            <person name="Rokhsar D."/>
            <person name="Bowler C."/>
        </authorList>
    </citation>
    <scope>GENOME REANNOTATION</scope>
    <source>
        <strain evidence="4">CCAP 1055/1</strain>
    </source>
</reference>
<dbReference type="InterPro" id="IPR006869">
    <property type="entry name" value="DUF547"/>
</dbReference>
<dbReference type="PANTHER" id="PTHR46361">
    <property type="entry name" value="ELECTRON CARRIER/ PROTEIN DISULFIDE OXIDOREDUCTASE"/>
    <property type="match status" value="1"/>
</dbReference>
<proteinExistence type="predicted"/>